<dbReference type="PANTHER" id="PTHR34219">
    <property type="entry name" value="IRON-REGULATED INNER MEMBRANE PROTEIN-RELATED"/>
    <property type="match status" value="1"/>
</dbReference>
<feature type="transmembrane region" description="Helical" evidence="2">
    <location>
        <begin position="346"/>
        <end position="366"/>
    </location>
</feature>
<proteinExistence type="predicted"/>
<evidence type="ECO:0000313" key="4">
    <source>
        <dbReference type="EMBL" id="MBU3838830.1"/>
    </source>
</evidence>
<organism evidence="4 5">
    <name type="scientific">Candidatus Phocaeicola faecigallinarum</name>
    <dbReference type="NCBI Taxonomy" id="2838732"/>
    <lineage>
        <taxon>Bacteria</taxon>
        <taxon>Pseudomonadati</taxon>
        <taxon>Bacteroidota</taxon>
        <taxon>Bacteroidia</taxon>
        <taxon>Bacteroidales</taxon>
        <taxon>Bacteroidaceae</taxon>
        <taxon>Phocaeicola</taxon>
    </lineage>
</organism>
<feature type="transmembrane region" description="Helical" evidence="2">
    <location>
        <begin position="143"/>
        <end position="165"/>
    </location>
</feature>
<reference evidence="4" key="2">
    <citation type="submission" date="2021-04" db="EMBL/GenBank/DDBJ databases">
        <authorList>
            <person name="Gilroy R."/>
        </authorList>
    </citation>
    <scope>NUCLEOTIDE SEQUENCE</scope>
    <source>
        <strain evidence="4">G4-2901</strain>
    </source>
</reference>
<keyword evidence="2" id="KW-0472">Membrane</keyword>
<feature type="domain" description="PepSY" evidence="3">
    <location>
        <begin position="56"/>
        <end position="107"/>
    </location>
</feature>
<evidence type="ECO:0000259" key="3">
    <source>
        <dbReference type="Pfam" id="PF03413"/>
    </source>
</evidence>
<dbReference type="Pfam" id="PF03413">
    <property type="entry name" value="PepSY"/>
    <property type="match status" value="1"/>
</dbReference>
<feature type="transmembrane region" description="Helical" evidence="2">
    <location>
        <begin position="12"/>
        <end position="32"/>
    </location>
</feature>
<evidence type="ECO:0000313" key="5">
    <source>
        <dbReference type="Proteomes" id="UP000783796"/>
    </source>
</evidence>
<keyword evidence="2" id="KW-1133">Transmembrane helix</keyword>
<reference evidence="4" key="1">
    <citation type="journal article" date="2021" name="PeerJ">
        <title>Extensive microbial diversity within the chicken gut microbiome revealed by metagenomics and culture.</title>
        <authorList>
            <person name="Gilroy R."/>
            <person name="Ravi A."/>
            <person name="Getino M."/>
            <person name="Pursley I."/>
            <person name="Horton D.L."/>
            <person name="Alikhan N.F."/>
            <person name="Baker D."/>
            <person name="Gharbi K."/>
            <person name="Hall N."/>
            <person name="Watson M."/>
            <person name="Adriaenssens E.M."/>
            <person name="Foster-Nyarko E."/>
            <person name="Jarju S."/>
            <person name="Secka A."/>
            <person name="Antonio M."/>
            <person name="Oren A."/>
            <person name="Chaudhuri R.R."/>
            <person name="La Ragione R."/>
            <person name="Hildebrand F."/>
            <person name="Pallen M.J."/>
        </authorList>
    </citation>
    <scope>NUCLEOTIDE SEQUENCE</scope>
    <source>
        <strain evidence="4">G4-2901</strain>
    </source>
</reference>
<dbReference type="InterPro" id="IPR025711">
    <property type="entry name" value="PepSY"/>
</dbReference>
<name>A0A948WXI9_9BACT</name>
<accession>A0A948WXI9</accession>
<dbReference type="AlphaFoldDB" id="A0A948WXI9"/>
<dbReference type="Proteomes" id="UP000783796">
    <property type="component" value="Unassembled WGS sequence"/>
</dbReference>
<evidence type="ECO:0000256" key="2">
    <source>
        <dbReference type="SAM" id="Phobius"/>
    </source>
</evidence>
<dbReference type="InterPro" id="IPR005625">
    <property type="entry name" value="PepSY-ass_TM"/>
</dbReference>
<evidence type="ECO:0000256" key="1">
    <source>
        <dbReference type="SAM" id="MobiDB-lite"/>
    </source>
</evidence>
<protein>
    <submittedName>
        <fullName evidence="4">PepSY domain-containing protein</fullName>
    </submittedName>
</protein>
<gene>
    <name evidence="4" type="ORF">H9777_11090</name>
</gene>
<dbReference type="EMBL" id="JAHLFW010000089">
    <property type="protein sequence ID" value="MBU3838830.1"/>
    <property type="molecule type" value="Genomic_DNA"/>
</dbReference>
<dbReference type="PANTHER" id="PTHR34219:SF3">
    <property type="entry name" value="BLL7967 PROTEIN"/>
    <property type="match status" value="1"/>
</dbReference>
<comment type="caution">
    <text evidence="4">The sequence shown here is derived from an EMBL/GenBank/DDBJ whole genome shotgun (WGS) entry which is preliminary data.</text>
</comment>
<feature type="region of interest" description="Disordered" evidence="1">
    <location>
        <begin position="229"/>
        <end position="256"/>
    </location>
</feature>
<feature type="transmembrane region" description="Helical" evidence="2">
    <location>
        <begin position="186"/>
        <end position="207"/>
    </location>
</feature>
<feature type="compositionally biased region" description="Basic and acidic residues" evidence="1">
    <location>
        <begin position="242"/>
        <end position="256"/>
    </location>
</feature>
<keyword evidence="2" id="KW-0812">Transmembrane</keyword>
<sequence>MNKTLHKIHLWLSIPLGLIITVICFTGATLVFEQDITRALNKNLYQVEGPQGKERLAPSEVINIVQDRHGEMKISSVSIPKAADATYQISFSNGGKKVLFVNPYTGESIGWSKSYPFFQTMRKLHRWFLDVPKSKGSMSTGKLIVGVSTIAMTIILISGLVIWIPRTRKALKNRLTVACGKGTRRLMYDSHVALGFYATIFLLIMALTGPTWSFGWYREAAYSLLGAEPQPQNQQAGHGHGHGNDEKKENGKTERRQETCIAYDAALKEIQNLYPEYNYIKLSKNEATVSLNKNGYRSKSDNVKFNPKTGKITEIRKFEDNSVRQNLRGLIYSLHVGTWGGPATKVLYFLAALIGATLPLTGYYLWLKKKMR</sequence>
<dbReference type="Pfam" id="PF03929">
    <property type="entry name" value="PepSY_TM"/>
    <property type="match status" value="1"/>
</dbReference>